<feature type="compositionally biased region" description="Low complexity" evidence="1">
    <location>
        <begin position="645"/>
        <end position="654"/>
    </location>
</feature>
<evidence type="ECO:0000256" key="1">
    <source>
        <dbReference type="SAM" id="MobiDB-lite"/>
    </source>
</evidence>
<feature type="region of interest" description="Disordered" evidence="1">
    <location>
        <begin position="1"/>
        <end position="24"/>
    </location>
</feature>
<feature type="region of interest" description="Disordered" evidence="1">
    <location>
        <begin position="429"/>
        <end position="461"/>
    </location>
</feature>
<feature type="region of interest" description="Disordered" evidence="1">
    <location>
        <begin position="826"/>
        <end position="872"/>
    </location>
</feature>
<dbReference type="EMBL" id="HBIP01011547">
    <property type="protein sequence ID" value="CAE0491423.1"/>
    <property type="molecule type" value="Transcribed_RNA"/>
</dbReference>
<proteinExistence type="predicted"/>
<feature type="region of interest" description="Disordered" evidence="1">
    <location>
        <begin position="119"/>
        <end position="164"/>
    </location>
</feature>
<feature type="compositionally biased region" description="Low complexity" evidence="1">
    <location>
        <begin position="537"/>
        <end position="550"/>
    </location>
</feature>
<sequence length="872" mass="90559">MQQQLQQQEQQPEQGPTVQIPAIPHNLEPQIIHAPRLPKALREKEAAAAQAAAGAFTAANGKDAEEIKALLESAASCQRLSKRELRHSYSAPGDCNEAKSVILSLIYGRYIPKGKRLPQQAQDNAGQARDTQGPKQGFPEWSPVPSPSPKPIPKEPPSRSASVLGVGSPALAEQFARMWGGGGGGRGKGSRNQSSRRSSRRTSSFSVASSSNLALPTAENFNSPLLALQRRRARKEYKPSQLSRALVSSFRFSQPSANPEKVMAAECLQALNTGRKTRHASMLLAALPTLGGLDDLELDFFKLHKESKVAGSSNESLPNNKPSTLEMLREARRRAMEDEDKEALIECDESGIEEYSPLGAKEIPVTPFSTASSNTKTNSATVSSASRTRAKSLRIPSPATSPPGFGSLLSPILRTAYAPPPLLASASVKRPGTAAEVSPPAKQGPAGGGAQPARVDRGSAGTVGIAPWQPYATAAISPFAPASPSKQVAWAMTSPQGGDARSAVPWSDLGAAQPLSSSGADRPHNSTGQLLDSRGQLLSSSAVRPLSSSSAGQPFNRSSSGLPLNSNSAGQPFNRSSSGLPLSSNNVGQPLSRTSTGLPLSSNNAGQPFSRTSTGLPLSSNNAGQPLSRTSTGRLHSRSGQPFDSSSGQLLSSSAGRPFGGISMGRPLSGSGQTLNSSAARPLSSSTGFSVHRNSSSSSSSQRKVKHSNSFGASSTSSPGIGSTAKLHKATSLPGKGSTPAVPAGGLVRGQGREGVPSTSTATATKSAGRRTPAMGLLSQALISSCSLNPDQPVCKLVAVDQMPSGKKGFRRSSTSMTSQLQAMCAPSTSSQRKGVNRSNSEGCNALDTAPPRKAPSLPENEEETAVMFGMA</sequence>
<gene>
    <name evidence="2" type="ORF">DTER00134_LOCUS6496</name>
</gene>
<evidence type="ECO:0000313" key="2">
    <source>
        <dbReference type="EMBL" id="CAE0491423.1"/>
    </source>
</evidence>
<feature type="compositionally biased region" description="Polar residues" evidence="1">
    <location>
        <begin position="711"/>
        <end position="721"/>
    </location>
</feature>
<organism evidence="2">
    <name type="scientific">Dunaliella tertiolecta</name>
    <name type="common">Green alga</name>
    <dbReference type="NCBI Taxonomy" id="3047"/>
    <lineage>
        <taxon>Eukaryota</taxon>
        <taxon>Viridiplantae</taxon>
        <taxon>Chlorophyta</taxon>
        <taxon>core chlorophytes</taxon>
        <taxon>Chlorophyceae</taxon>
        <taxon>CS clade</taxon>
        <taxon>Chlamydomonadales</taxon>
        <taxon>Dunaliellaceae</taxon>
        <taxon>Dunaliella</taxon>
    </lineage>
</organism>
<accession>A0A7S3VKW3</accession>
<dbReference type="AlphaFoldDB" id="A0A7S3VKW3"/>
<feature type="region of interest" description="Disordered" evidence="1">
    <location>
        <begin position="490"/>
        <end position="772"/>
    </location>
</feature>
<name>A0A7S3VKW3_DUNTE</name>
<feature type="compositionally biased region" description="Polar residues" evidence="1">
    <location>
        <begin position="826"/>
        <end position="843"/>
    </location>
</feature>
<feature type="compositionally biased region" description="Polar residues" evidence="1">
    <location>
        <begin position="551"/>
        <end position="644"/>
    </location>
</feature>
<feature type="compositionally biased region" description="Low complexity" evidence="1">
    <location>
        <begin position="690"/>
        <end position="702"/>
    </location>
</feature>
<feature type="compositionally biased region" description="Low complexity" evidence="1">
    <location>
        <begin position="758"/>
        <end position="767"/>
    </location>
</feature>
<feature type="region of interest" description="Disordered" evidence="1">
    <location>
        <begin position="367"/>
        <end position="404"/>
    </location>
</feature>
<feature type="compositionally biased region" description="Low complexity" evidence="1">
    <location>
        <begin position="1"/>
        <end position="14"/>
    </location>
</feature>
<feature type="compositionally biased region" description="Low complexity" evidence="1">
    <location>
        <begin position="190"/>
        <end position="209"/>
    </location>
</feature>
<protein>
    <submittedName>
        <fullName evidence="2">Uncharacterized protein</fullName>
    </submittedName>
</protein>
<feature type="compositionally biased region" description="Low complexity" evidence="1">
    <location>
        <begin position="369"/>
        <end position="387"/>
    </location>
</feature>
<feature type="region of interest" description="Disordered" evidence="1">
    <location>
        <begin position="177"/>
        <end position="209"/>
    </location>
</feature>
<feature type="compositionally biased region" description="Pro residues" evidence="1">
    <location>
        <begin position="142"/>
        <end position="151"/>
    </location>
</feature>
<feature type="compositionally biased region" description="Polar residues" evidence="1">
    <location>
        <begin position="514"/>
        <end position="530"/>
    </location>
</feature>
<feature type="compositionally biased region" description="Polar residues" evidence="1">
    <location>
        <begin position="670"/>
        <end position="689"/>
    </location>
</feature>
<feature type="compositionally biased region" description="Polar residues" evidence="1">
    <location>
        <begin position="119"/>
        <end position="134"/>
    </location>
</feature>
<reference evidence="2" key="1">
    <citation type="submission" date="2021-01" db="EMBL/GenBank/DDBJ databases">
        <authorList>
            <person name="Corre E."/>
            <person name="Pelletier E."/>
            <person name="Niang G."/>
            <person name="Scheremetjew M."/>
            <person name="Finn R."/>
            <person name="Kale V."/>
            <person name="Holt S."/>
            <person name="Cochrane G."/>
            <person name="Meng A."/>
            <person name="Brown T."/>
            <person name="Cohen L."/>
        </authorList>
    </citation>
    <scope>NUCLEOTIDE SEQUENCE</scope>
    <source>
        <strain evidence="2">CCMP1320</strain>
    </source>
</reference>